<protein>
    <submittedName>
        <fullName evidence="2">Glycosyltransferase family 2 protein</fullName>
    </submittedName>
</protein>
<dbReference type="InterPro" id="IPR001173">
    <property type="entry name" value="Glyco_trans_2-like"/>
</dbReference>
<dbReference type="OrthoDB" id="1374586at2"/>
<accession>A0A482TID4</accession>
<keyword evidence="3" id="KW-1185">Reference proteome</keyword>
<dbReference type="Gene3D" id="3.90.550.10">
    <property type="entry name" value="Spore Coat Polysaccharide Biosynthesis Protein SpsA, Chain A"/>
    <property type="match status" value="1"/>
</dbReference>
<dbReference type="CDD" id="cd00761">
    <property type="entry name" value="Glyco_tranf_GTA_type"/>
    <property type="match status" value="1"/>
</dbReference>
<keyword evidence="2" id="KW-0808">Transferase</keyword>
<evidence type="ECO:0000313" key="3">
    <source>
        <dbReference type="Proteomes" id="UP000253235"/>
    </source>
</evidence>
<dbReference type="SUPFAM" id="SSF53448">
    <property type="entry name" value="Nucleotide-diphospho-sugar transferases"/>
    <property type="match status" value="1"/>
</dbReference>
<dbReference type="Pfam" id="PF00535">
    <property type="entry name" value="Glycos_transf_2"/>
    <property type="match status" value="1"/>
</dbReference>
<organism evidence="2 3">
    <name type="scientific">Flavobacterium petrolei</name>
    <dbReference type="NCBI Taxonomy" id="2259594"/>
    <lineage>
        <taxon>Bacteria</taxon>
        <taxon>Pseudomonadati</taxon>
        <taxon>Bacteroidota</taxon>
        <taxon>Flavobacteriia</taxon>
        <taxon>Flavobacteriales</taxon>
        <taxon>Flavobacteriaceae</taxon>
        <taxon>Flavobacterium</taxon>
    </lineage>
</organism>
<dbReference type="AlphaFoldDB" id="A0A482TID4"/>
<evidence type="ECO:0000259" key="1">
    <source>
        <dbReference type="Pfam" id="PF00535"/>
    </source>
</evidence>
<dbReference type="RefSeq" id="WP_113667018.1">
    <property type="nucleotide sequence ID" value="NZ_QNVY02000006.1"/>
</dbReference>
<dbReference type="EMBL" id="QNVY02000006">
    <property type="protein sequence ID" value="RYJ50877.1"/>
    <property type="molecule type" value="Genomic_DNA"/>
</dbReference>
<dbReference type="InterPro" id="IPR029044">
    <property type="entry name" value="Nucleotide-diphossugar_trans"/>
</dbReference>
<dbReference type="GO" id="GO:0016758">
    <property type="term" value="F:hexosyltransferase activity"/>
    <property type="evidence" value="ECO:0007669"/>
    <property type="project" value="UniProtKB-ARBA"/>
</dbReference>
<proteinExistence type="predicted"/>
<dbReference type="PANTHER" id="PTHR22916">
    <property type="entry name" value="GLYCOSYLTRANSFERASE"/>
    <property type="match status" value="1"/>
</dbReference>
<sequence>MLAIVVPYYKFTFFEETLQSLASQTDKRFKVYIGDDASIENPNVLLKKFQRKFNFVYHRFEENLGGTSLVKQWERCIELSNDEEWLMILGDDDVLGENVVEAFYANLLEIEKERINVVRFASQLIDGSGVAISGLCIHPKLEKSTDFIIKKINKQTRSSLSEYVFEKEHALKIGFKNFPLGWYADDMAILDYSNYNLIYTINESRLLIRYDSYSLSGNDCNKIEKDIAKFSFFWLLYSQKIDKFNPSQVSLLRRYLLASFLNRIFIKHYLKILYYSINTGSFGLFVELNYGLLNYLKHESKIKQ</sequence>
<dbReference type="PANTHER" id="PTHR22916:SF3">
    <property type="entry name" value="UDP-GLCNAC:BETAGAL BETA-1,3-N-ACETYLGLUCOSAMINYLTRANSFERASE-LIKE PROTEIN 1"/>
    <property type="match status" value="1"/>
</dbReference>
<dbReference type="Proteomes" id="UP000253235">
    <property type="component" value="Unassembled WGS sequence"/>
</dbReference>
<evidence type="ECO:0000313" key="2">
    <source>
        <dbReference type="EMBL" id="RYJ50877.1"/>
    </source>
</evidence>
<gene>
    <name evidence="2" type="ORF">DR871_015395</name>
</gene>
<feature type="domain" description="Glycosyltransferase 2-like" evidence="1">
    <location>
        <begin position="4"/>
        <end position="112"/>
    </location>
</feature>
<reference evidence="2 3" key="1">
    <citation type="submission" date="2019-01" db="EMBL/GenBank/DDBJ databases">
        <title>Flavobacterium sp. nov. isolated from arctic soil.</title>
        <authorList>
            <person name="Kim D.-U."/>
        </authorList>
    </citation>
    <scope>NUCLEOTIDE SEQUENCE [LARGE SCALE GENOMIC DNA]</scope>
    <source>
        <strain evidence="2 3">Kopri-42</strain>
    </source>
</reference>
<comment type="caution">
    <text evidence="2">The sequence shown here is derived from an EMBL/GenBank/DDBJ whole genome shotgun (WGS) entry which is preliminary data.</text>
</comment>
<name>A0A482TID4_9FLAO</name>